<dbReference type="InterPro" id="IPR017939">
    <property type="entry name" value="G-Glutamylcylcotransferase"/>
</dbReference>
<dbReference type="PANTHER" id="PTHR12935:SF0">
    <property type="entry name" value="GAMMA-GLUTAMYLCYCLOTRANSFERASE"/>
    <property type="match status" value="1"/>
</dbReference>
<name>A0A9W4N9U4_9EURO</name>
<keyword evidence="2" id="KW-0456">Lyase</keyword>
<protein>
    <recommendedName>
        <fullName evidence="1">gamma-glutamylcyclotransferase</fullName>
        <ecNumber evidence="1">4.3.2.9</ecNumber>
    </recommendedName>
</protein>
<comment type="caution">
    <text evidence="5">The sequence shown here is derived from an EMBL/GenBank/DDBJ whole genome shotgun (WGS) entry which is preliminary data.</text>
</comment>
<evidence type="ECO:0000313" key="5">
    <source>
        <dbReference type="EMBL" id="CAG8337675.1"/>
    </source>
</evidence>
<dbReference type="Gene3D" id="3.10.490.10">
    <property type="entry name" value="Gamma-glutamyl cyclotransferase-like"/>
    <property type="match status" value="1"/>
</dbReference>
<dbReference type="AlphaFoldDB" id="A0A9W4N9U4"/>
<dbReference type="PANTHER" id="PTHR12935">
    <property type="entry name" value="GAMMA-GLUTAMYLCYCLOTRANSFERASE"/>
    <property type="match status" value="1"/>
</dbReference>
<evidence type="ECO:0000256" key="4">
    <source>
        <dbReference type="PIRSR" id="PIRSR617939-2"/>
    </source>
</evidence>
<dbReference type="GO" id="GO:0003839">
    <property type="term" value="F:gamma-glutamylcyclotransferase activity"/>
    <property type="evidence" value="ECO:0007669"/>
    <property type="project" value="UniProtKB-EC"/>
</dbReference>
<evidence type="ECO:0000256" key="1">
    <source>
        <dbReference type="ARBA" id="ARBA00012346"/>
    </source>
</evidence>
<evidence type="ECO:0000313" key="6">
    <source>
        <dbReference type="Proteomes" id="UP001152646"/>
    </source>
</evidence>
<evidence type="ECO:0000256" key="3">
    <source>
        <dbReference type="PIRSR" id="PIRSR617939-1"/>
    </source>
</evidence>
<reference evidence="5" key="1">
    <citation type="submission" date="2021-07" db="EMBL/GenBank/DDBJ databases">
        <authorList>
            <person name="Branca A.L. A."/>
        </authorList>
    </citation>
    <scope>NUCLEOTIDE SEQUENCE</scope>
</reference>
<organism evidence="5 6">
    <name type="scientific">Penicillium salamii</name>
    <dbReference type="NCBI Taxonomy" id="1612424"/>
    <lineage>
        <taxon>Eukaryota</taxon>
        <taxon>Fungi</taxon>
        <taxon>Dikarya</taxon>
        <taxon>Ascomycota</taxon>
        <taxon>Pezizomycotina</taxon>
        <taxon>Eurotiomycetes</taxon>
        <taxon>Eurotiomycetidae</taxon>
        <taxon>Eurotiales</taxon>
        <taxon>Aspergillaceae</taxon>
        <taxon>Penicillium</taxon>
    </lineage>
</organism>
<dbReference type="OrthoDB" id="2017317at2759"/>
<gene>
    <name evidence="5" type="ORF">PSALAMII_LOCUS2812</name>
</gene>
<evidence type="ECO:0000256" key="2">
    <source>
        <dbReference type="ARBA" id="ARBA00023239"/>
    </source>
</evidence>
<dbReference type="EC" id="4.3.2.9" evidence="1"/>
<feature type="active site" description="Proton acceptor" evidence="3">
    <location>
        <position position="42"/>
    </location>
</feature>
<dbReference type="Proteomes" id="UP001152646">
    <property type="component" value="Unassembled WGS sequence"/>
</dbReference>
<feature type="binding site" evidence="4">
    <location>
        <position position="87"/>
    </location>
    <ligand>
        <name>substrate</name>
    </ligand>
</feature>
<accession>A0A9W4N9U4</accession>
<proteinExistence type="predicted"/>
<dbReference type="EMBL" id="CAJVPA010000111">
    <property type="protein sequence ID" value="CAG8337675.1"/>
    <property type="molecule type" value="Genomic_DNA"/>
</dbReference>
<sequence>MGVPYTEPAMGGIQKAEPGDIPVYGVAYLLTEKDMHQVILSEGGGIAYTAEPLTATLESDSAAIPVTTLLARHDIPVGYERLPSGRYMGLLIRGAEEHSLPTTYQERLLSQPTFIRPIGYRFKAGKWLFNIFWQRVSCYIETGVHYFKNEDGNVPRWFLIVFDCLLWTMWFYHDYFHSIIWGRGDGLKTRYFNQFTL</sequence>